<proteinExistence type="predicted"/>
<evidence type="ECO:0000313" key="9">
    <source>
        <dbReference type="EMBL" id="KAL3393004.1"/>
    </source>
</evidence>
<keyword evidence="6" id="KW-0325">Glycoprotein</keyword>
<evidence type="ECO:0000256" key="2">
    <source>
        <dbReference type="ARBA" id="ARBA00022606"/>
    </source>
</evidence>
<organism evidence="9 10">
    <name type="scientific">Trichogramma kaykai</name>
    <dbReference type="NCBI Taxonomy" id="54128"/>
    <lineage>
        <taxon>Eukaryota</taxon>
        <taxon>Metazoa</taxon>
        <taxon>Ecdysozoa</taxon>
        <taxon>Arthropoda</taxon>
        <taxon>Hexapoda</taxon>
        <taxon>Insecta</taxon>
        <taxon>Pterygota</taxon>
        <taxon>Neoptera</taxon>
        <taxon>Endopterygota</taxon>
        <taxon>Hymenoptera</taxon>
        <taxon>Apocrita</taxon>
        <taxon>Proctotrupomorpha</taxon>
        <taxon>Chalcidoidea</taxon>
        <taxon>Trichogrammatidae</taxon>
        <taxon>Trichogramma</taxon>
    </lineage>
</organism>
<dbReference type="GO" id="GO:0034220">
    <property type="term" value="P:monoatomic ion transmembrane transport"/>
    <property type="evidence" value="ECO:0007669"/>
    <property type="project" value="UniProtKB-KW"/>
</dbReference>
<dbReference type="InterPro" id="IPR036770">
    <property type="entry name" value="Ankyrin_rpt-contain_sf"/>
</dbReference>
<dbReference type="Pfam" id="PF12796">
    <property type="entry name" value="Ank_2"/>
    <property type="match status" value="1"/>
</dbReference>
<evidence type="ECO:0000256" key="1">
    <source>
        <dbReference type="ARBA" id="ARBA00022448"/>
    </source>
</evidence>
<keyword evidence="1" id="KW-0813">Transport</keyword>
<dbReference type="PANTHER" id="PTHR47143:SF1">
    <property type="entry name" value="ION_TRANS DOMAIN-CONTAINING PROTEIN"/>
    <property type="match status" value="1"/>
</dbReference>
<evidence type="ECO:0008006" key="11">
    <source>
        <dbReference type="Google" id="ProtNLM"/>
    </source>
</evidence>
<dbReference type="AlphaFoldDB" id="A0ABD2WK42"/>
<reference evidence="9 10" key="1">
    <citation type="journal article" date="2024" name="bioRxiv">
        <title>A reference genome for Trichogramma kaykai: A tiny desert-dwelling parasitoid wasp with competing sex-ratio distorters.</title>
        <authorList>
            <person name="Culotta J."/>
            <person name="Lindsey A.R."/>
        </authorList>
    </citation>
    <scope>NUCLEOTIDE SEQUENCE [LARGE SCALE GENOMIC DNA]</scope>
    <source>
        <strain evidence="9 10">KSX58</strain>
    </source>
</reference>
<keyword evidence="2" id="KW-0716">Sensory transduction</keyword>
<keyword evidence="4 8" id="KW-0040">ANK repeat</keyword>
<dbReference type="Gene3D" id="1.25.40.20">
    <property type="entry name" value="Ankyrin repeat-containing domain"/>
    <property type="match status" value="1"/>
</dbReference>
<evidence type="ECO:0000256" key="8">
    <source>
        <dbReference type="PROSITE-ProRule" id="PRU00023"/>
    </source>
</evidence>
<dbReference type="EMBL" id="JBJJXI010000100">
    <property type="protein sequence ID" value="KAL3393004.1"/>
    <property type="molecule type" value="Genomic_DNA"/>
</dbReference>
<accession>A0ABD2WK42</accession>
<comment type="caution">
    <text evidence="9">The sequence shown here is derived from an EMBL/GenBank/DDBJ whole genome shotgun (WGS) entry which is preliminary data.</text>
</comment>
<evidence type="ECO:0000256" key="3">
    <source>
        <dbReference type="ARBA" id="ARBA00022737"/>
    </source>
</evidence>
<dbReference type="PROSITE" id="PS50088">
    <property type="entry name" value="ANK_REPEAT"/>
    <property type="match status" value="1"/>
</dbReference>
<name>A0ABD2WK42_9HYME</name>
<dbReference type="SUPFAM" id="SSF48403">
    <property type="entry name" value="Ankyrin repeat"/>
    <property type="match status" value="1"/>
</dbReference>
<evidence type="ECO:0000313" key="10">
    <source>
        <dbReference type="Proteomes" id="UP001627154"/>
    </source>
</evidence>
<keyword evidence="10" id="KW-1185">Reference proteome</keyword>
<keyword evidence="3" id="KW-0677">Repeat</keyword>
<evidence type="ECO:0000256" key="6">
    <source>
        <dbReference type="ARBA" id="ARBA00023180"/>
    </source>
</evidence>
<evidence type="ECO:0000256" key="4">
    <source>
        <dbReference type="ARBA" id="ARBA00023043"/>
    </source>
</evidence>
<dbReference type="InterPro" id="IPR002110">
    <property type="entry name" value="Ankyrin_rpt"/>
</dbReference>
<feature type="repeat" description="ANK" evidence="8">
    <location>
        <begin position="185"/>
        <end position="217"/>
    </location>
</feature>
<protein>
    <recommendedName>
        <fullName evidence="11">SAM domain-containing protein</fullName>
    </recommendedName>
</protein>
<dbReference type="PROSITE" id="PS50297">
    <property type="entry name" value="ANK_REP_REGION"/>
    <property type="match status" value="1"/>
</dbReference>
<dbReference type="SMART" id="SM00248">
    <property type="entry name" value="ANK"/>
    <property type="match status" value="4"/>
</dbReference>
<keyword evidence="5" id="KW-0406">Ion transport</keyword>
<dbReference type="PANTHER" id="PTHR47143">
    <property type="entry name" value="TRANSIENT RECEPTOR POTENTIAL CATION CHANNEL PROTEIN PAINLESS"/>
    <property type="match status" value="1"/>
</dbReference>
<dbReference type="Proteomes" id="UP001627154">
    <property type="component" value="Unassembled WGS sequence"/>
</dbReference>
<keyword evidence="7" id="KW-0407">Ion channel</keyword>
<gene>
    <name evidence="9" type="ORF">TKK_012284</name>
</gene>
<evidence type="ECO:0000256" key="7">
    <source>
        <dbReference type="ARBA" id="ARBA00023303"/>
    </source>
</evidence>
<evidence type="ECO:0000256" key="5">
    <source>
        <dbReference type="ARBA" id="ARBA00023065"/>
    </source>
</evidence>
<sequence>MSNNEENDAELMELLGKLNFEKLKSLRKKVNWESKEERREFLKELSSLVKNWTGPYPDLRKIFRPEEIDWILSEDVRNLDRLGLTLDRVSIITFVINCGYRDEPELDKDGKPILRRTTALHIAGRLSLTYVLSVYLARVYDRFDANNIDDVGCTHFHVVCTHGYIDFVERFLESGQDPNLLLESTGESPLHLALKWGHNDVAMLLLKKGANVNLANRDGITPLHLISDRDFYYENDDNTFFKEFFKFIKDQHQTIQIEAKDKWGRTPLQRAVTSFMPDLVDACFDLGADLSNFVFPTERQLDKRFMFLFDDYVDEFKLRLVSGALAAFECLKKRGYELERSDALTIMKFFLAYKVFRKLEDHEKEFVVEDSVDRKKCWYDEEEFTSKAQNTMINPNLSLYELVRLRPGEAEKRLTYGDCFEFARSDDFLLMPDYAKENDTCNVYLNEILARRFCRRWALEPFMEMTSHRLPILCCEMILENLKNEDLCRVCFAVTDHDISSINEKRVIVMKLK</sequence>
<dbReference type="InterPro" id="IPR052076">
    <property type="entry name" value="TRP_cation_channel"/>
</dbReference>